<keyword evidence="2" id="KW-1185">Reference proteome</keyword>
<dbReference type="AlphaFoldDB" id="A0AAV2J9A3"/>
<name>A0AAV2J9A3_KNICA</name>
<evidence type="ECO:0000313" key="2">
    <source>
        <dbReference type="Proteomes" id="UP001497482"/>
    </source>
</evidence>
<reference evidence="1 2" key="1">
    <citation type="submission" date="2024-04" db="EMBL/GenBank/DDBJ databases">
        <authorList>
            <person name="Waldvogel A.-M."/>
            <person name="Schoenle A."/>
        </authorList>
    </citation>
    <scope>NUCLEOTIDE SEQUENCE [LARGE SCALE GENOMIC DNA]</scope>
</reference>
<dbReference type="EMBL" id="OZ035833">
    <property type="protein sequence ID" value="CAL1573965.1"/>
    <property type="molecule type" value="Genomic_DNA"/>
</dbReference>
<evidence type="ECO:0000313" key="1">
    <source>
        <dbReference type="EMBL" id="CAL1573965.1"/>
    </source>
</evidence>
<gene>
    <name evidence="1" type="ORF">KC01_LOCUS5761</name>
</gene>
<sequence length="76" mass="7999">MVNIRAGLAIGRTGQCPKGRCPYLGRGARVSAGHLLYVLERDSIASAAAVFPHPAALSWTQEPLTGSRSQHNTVSA</sequence>
<dbReference type="Proteomes" id="UP001497482">
    <property type="component" value="Chromosome 11"/>
</dbReference>
<organism evidence="1 2">
    <name type="scientific">Knipowitschia caucasica</name>
    <name type="common">Caucasian dwarf goby</name>
    <name type="synonym">Pomatoschistus caucasicus</name>
    <dbReference type="NCBI Taxonomy" id="637954"/>
    <lineage>
        <taxon>Eukaryota</taxon>
        <taxon>Metazoa</taxon>
        <taxon>Chordata</taxon>
        <taxon>Craniata</taxon>
        <taxon>Vertebrata</taxon>
        <taxon>Euteleostomi</taxon>
        <taxon>Actinopterygii</taxon>
        <taxon>Neopterygii</taxon>
        <taxon>Teleostei</taxon>
        <taxon>Neoteleostei</taxon>
        <taxon>Acanthomorphata</taxon>
        <taxon>Gobiaria</taxon>
        <taxon>Gobiiformes</taxon>
        <taxon>Gobioidei</taxon>
        <taxon>Gobiidae</taxon>
        <taxon>Gobiinae</taxon>
        <taxon>Knipowitschia</taxon>
    </lineage>
</organism>
<protein>
    <submittedName>
        <fullName evidence="1">Uncharacterized protein</fullName>
    </submittedName>
</protein>
<proteinExistence type="predicted"/>
<accession>A0AAV2J9A3</accession>